<evidence type="ECO:0000256" key="3">
    <source>
        <dbReference type="ARBA" id="ARBA00022692"/>
    </source>
</evidence>
<comment type="subcellular location">
    <subcellularLocation>
        <location evidence="1">Cell membrane</location>
        <topology evidence="1">Multi-pass membrane protein</topology>
    </subcellularLocation>
</comment>
<dbReference type="NCBIfam" id="TIGR00360">
    <property type="entry name" value="ComEC_N-term"/>
    <property type="match status" value="1"/>
</dbReference>
<proteinExistence type="predicted"/>
<organism evidence="8 9">
    <name type="scientific">Nitratiruptor tergarcus DSM 16512</name>
    <dbReference type="NCBI Taxonomy" id="1069081"/>
    <lineage>
        <taxon>Bacteria</taxon>
        <taxon>Pseudomonadati</taxon>
        <taxon>Campylobacterota</taxon>
        <taxon>Epsilonproteobacteria</taxon>
        <taxon>Nautiliales</taxon>
        <taxon>Nitratiruptoraceae</taxon>
        <taxon>Nitratiruptor</taxon>
    </lineage>
</organism>
<evidence type="ECO:0000313" key="9">
    <source>
        <dbReference type="Proteomes" id="UP000192602"/>
    </source>
</evidence>
<evidence type="ECO:0000256" key="6">
    <source>
        <dbReference type="SAM" id="Phobius"/>
    </source>
</evidence>
<dbReference type="Pfam" id="PF03772">
    <property type="entry name" value="Competence"/>
    <property type="match status" value="1"/>
</dbReference>
<keyword evidence="5 6" id="KW-0472">Membrane</keyword>
<evidence type="ECO:0000313" key="8">
    <source>
        <dbReference type="EMBL" id="SMC09002.1"/>
    </source>
</evidence>
<dbReference type="InterPro" id="IPR052159">
    <property type="entry name" value="Competence_DNA_uptake"/>
</dbReference>
<evidence type="ECO:0000256" key="2">
    <source>
        <dbReference type="ARBA" id="ARBA00022475"/>
    </source>
</evidence>
<keyword evidence="4 6" id="KW-1133">Transmembrane helix</keyword>
<dbReference type="PANTHER" id="PTHR30619">
    <property type="entry name" value="DNA INTERNALIZATION/COMPETENCE PROTEIN COMEC/REC2"/>
    <property type="match status" value="1"/>
</dbReference>
<reference evidence="9" key="1">
    <citation type="submission" date="2017-04" db="EMBL/GenBank/DDBJ databases">
        <authorList>
            <person name="Varghese N."/>
            <person name="Submissions S."/>
        </authorList>
    </citation>
    <scope>NUCLEOTIDE SEQUENCE [LARGE SCALE GENOMIC DNA]</scope>
    <source>
        <strain evidence="9">DSM 16512</strain>
    </source>
</reference>
<name>A0A1W1WS18_9BACT</name>
<sequence length="413" mass="48057">MLAATPLFSNVSQRLIAFFLVFLLFCFNLFWEYRQYNEIFSKKRYFTTATVKNQYAKGKKQVLKLQSLDGFTFYTTSYEQLRDLRDRKVKVLLFSSKKRVSFIEFLHNFYIPAYIIAVLPKDRFLKLKDLIVRQHSSKIAKEIFGALFLATSLDYNTRQKLSSFGISHLVAISGFHIGFLVAIVVTIFLFLFRSIWQRFLPHRNIYTFATLLALFVAGGYFLLLGNLPSVTRAFIMAIVGFILFDRHIKLLSFETLFWIVLIVLALFPRFVFSYGFWLSVSGVYMIYLFLYHVKIRSPLLLFIALNFWVFWFMLPLSLAIFGQFSPLQLLSPLLSMAFAVFYPLALLLHIIGIGGSLDWMLYFLESDVTSFRVDVPLWQTALFLLLTLLSIYRRAFIWGAALIVGLILVYQIA</sequence>
<evidence type="ECO:0000259" key="7">
    <source>
        <dbReference type="Pfam" id="PF03772"/>
    </source>
</evidence>
<dbReference type="AlphaFoldDB" id="A0A1W1WS18"/>
<keyword evidence="9" id="KW-1185">Reference proteome</keyword>
<dbReference type="STRING" id="1069081.SAMN05660197_0795"/>
<protein>
    <submittedName>
        <fullName evidence="8">Competence protein ComEC</fullName>
    </submittedName>
</protein>
<feature type="transmembrane region" description="Helical" evidence="6">
    <location>
        <begin position="341"/>
        <end position="364"/>
    </location>
</feature>
<feature type="transmembrane region" description="Helical" evidence="6">
    <location>
        <begin position="204"/>
        <end position="223"/>
    </location>
</feature>
<feature type="domain" description="ComEC/Rec2-related protein" evidence="7">
    <location>
        <begin position="153"/>
        <end position="391"/>
    </location>
</feature>
<dbReference type="GO" id="GO:0005886">
    <property type="term" value="C:plasma membrane"/>
    <property type="evidence" value="ECO:0007669"/>
    <property type="project" value="UniProtKB-SubCell"/>
</dbReference>
<feature type="transmembrane region" description="Helical" evidence="6">
    <location>
        <begin position="371"/>
        <end position="389"/>
    </location>
</feature>
<keyword evidence="3 6" id="KW-0812">Transmembrane</keyword>
<dbReference type="RefSeq" id="WP_084275256.1">
    <property type="nucleotide sequence ID" value="NZ_AP026671.1"/>
</dbReference>
<feature type="transmembrane region" description="Helical" evidence="6">
    <location>
        <begin position="395"/>
        <end position="412"/>
    </location>
</feature>
<dbReference type="OrthoDB" id="5372341at2"/>
<dbReference type="Proteomes" id="UP000192602">
    <property type="component" value="Unassembled WGS sequence"/>
</dbReference>
<evidence type="ECO:0000256" key="1">
    <source>
        <dbReference type="ARBA" id="ARBA00004651"/>
    </source>
</evidence>
<feature type="transmembrane region" description="Helical" evidence="6">
    <location>
        <begin position="100"/>
        <end position="119"/>
    </location>
</feature>
<evidence type="ECO:0000256" key="4">
    <source>
        <dbReference type="ARBA" id="ARBA00022989"/>
    </source>
</evidence>
<feature type="transmembrane region" description="Helical" evidence="6">
    <location>
        <begin position="166"/>
        <end position="192"/>
    </location>
</feature>
<evidence type="ECO:0000256" key="5">
    <source>
        <dbReference type="ARBA" id="ARBA00023136"/>
    </source>
</evidence>
<feature type="transmembrane region" description="Helical" evidence="6">
    <location>
        <begin position="251"/>
        <end position="268"/>
    </location>
</feature>
<feature type="transmembrane region" description="Helical" evidence="6">
    <location>
        <begin position="299"/>
        <end position="321"/>
    </location>
</feature>
<dbReference type="PANTHER" id="PTHR30619:SF7">
    <property type="entry name" value="BETA-LACTAMASE DOMAIN PROTEIN"/>
    <property type="match status" value="1"/>
</dbReference>
<dbReference type="EMBL" id="FWWZ01000001">
    <property type="protein sequence ID" value="SMC09002.1"/>
    <property type="molecule type" value="Genomic_DNA"/>
</dbReference>
<keyword evidence="2" id="KW-1003">Cell membrane</keyword>
<feature type="transmembrane region" description="Helical" evidence="6">
    <location>
        <begin position="15"/>
        <end position="33"/>
    </location>
</feature>
<feature type="transmembrane region" description="Helical" evidence="6">
    <location>
        <begin position="229"/>
        <end position="244"/>
    </location>
</feature>
<accession>A0A1W1WS18</accession>
<dbReference type="InterPro" id="IPR004477">
    <property type="entry name" value="ComEC_N"/>
</dbReference>
<gene>
    <name evidence="8" type="ORF">SAMN05660197_0795</name>
</gene>